<dbReference type="GO" id="GO:0006508">
    <property type="term" value="P:proteolysis"/>
    <property type="evidence" value="ECO:0007669"/>
    <property type="project" value="UniProtKB-KW"/>
</dbReference>
<comment type="similarity">
    <text evidence="4">Belongs to the peptidase M29 family.</text>
</comment>
<dbReference type="InterPro" id="IPR035097">
    <property type="entry name" value="M29_N-terminal"/>
</dbReference>
<dbReference type="Proteomes" id="UP001185092">
    <property type="component" value="Unassembled WGS sequence"/>
</dbReference>
<comment type="cofactor">
    <cofactor evidence="3">
        <name>Zn(2+)</name>
        <dbReference type="ChEBI" id="CHEBI:29105"/>
    </cofactor>
</comment>
<keyword evidence="7" id="KW-0479">Metal-binding</keyword>
<evidence type="ECO:0000313" key="10">
    <source>
        <dbReference type="EMBL" id="MDR6239055.1"/>
    </source>
</evidence>
<accession>A0AAE3XNC8</accession>
<dbReference type="GO" id="GO:0004177">
    <property type="term" value="F:aminopeptidase activity"/>
    <property type="evidence" value="ECO:0007669"/>
    <property type="project" value="UniProtKB-KW"/>
</dbReference>
<organism evidence="10 11">
    <name type="scientific">Aureibacter tunicatorum</name>
    <dbReference type="NCBI Taxonomy" id="866807"/>
    <lineage>
        <taxon>Bacteria</taxon>
        <taxon>Pseudomonadati</taxon>
        <taxon>Bacteroidota</taxon>
        <taxon>Cytophagia</taxon>
        <taxon>Cytophagales</taxon>
        <taxon>Persicobacteraceae</taxon>
        <taxon>Aureibacter</taxon>
    </lineage>
</organism>
<evidence type="ECO:0000256" key="7">
    <source>
        <dbReference type="ARBA" id="ARBA00022723"/>
    </source>
</evidence>
<dbReference type="EMBL" id="JAVDQD010000002">
    <property type="protein sequence ID" value="MDR6239055.1"/>
    <property type="molecule type" value="Genomic_DNA"/>
</dbReference>
<proteinExistence type="inferred from homology"/>
<dbReference type="PANTHER" id="PTHR34448:SF1">
    <property type="entry name" value="BLL6088 PROTEIN"/>
    <property type="match status" value="1"/>
</dbReference>
<keyword evidence="6" id="KW-0645">Protease</keyword>
<gene>
    <name evidence="10" type="ORF">HNQ88_002092</name>
</gene>
<dbReference type="Pfam" id="PF02073">
    <property type="entry name" value="Peptidase_M29"/>
    <property type="match status" value="1"/>
</dbReference>
<keyword evidence="5 10" id="KW-0031">Aminopeptidase</keyword>
<dbReference type="GO" id="GO:0008237">
    <property type="term" value="F:metallopeptidase activity"/>
    <property type="evidence" value="ECO:0007669"/>
    <property type="project" value="UniProtKB-KW"/>
</dbReference>
<evidence type="ECO:0000256" key="2">
    <source>
        <dbReference type="ARBA" id="ARBA00001946"/>
    </source>
</evidence>
<dbReference type="InterPro" id="IPR000787">
    <property type="entry name" value="Peptidase_M29"/>
</dbReference>
<dbReference type="Gene3D" id="3.40.1830.10">
    <property type="entry name" value="Thermophilic metalloprotease (M29)"/>
    <property type="match status" value="1"/>
</dbReference>
<dbReference type="RefSeq" id="WP_309938564.1">
    <property type="nucleotide sequence ID" value="NZ_AP025305.1"/>
</dbReference>
<evidence type="ECO:0000256" key="6">
    <source>
        <dbReference type="ARBA" id="ARBA00022670"/>
    </source>
</evidence>
<protein>
    <submittedName>
        <fullName evidence="10">Aminopeptidase</fullName>
        <ecNumber evidence="10">3.4.11.-</ecNumber>
    </submittedName>
</protein>
<dbReference type="InterPro" id="IPR052170">
    <property type="entry name" value="M29_Exopeptidase"/>
</dbReference>
<sequence>MKDPRINKLAHNIINYSCALKPGEKILIENFGLQKEFVNALVQETYKAGAIPFVSLKDAQVERELRLGATKEQYELMASYESNVMKDMDAYIGLRSGDNVSELSDVPSDKTAIFNDTVLRQVHFDIRVNKTKWVVLRFPNASMAQLANMSTEAFEDFYFDVCTLDYEKMGEAMESLVELMNKTDKVRITGPGTDLSFSIKDIPAIKCCGKRNIPDGEVFSAPVKDSVNGTISYNAPSPYQGFTFENVVLKFENGKIVEATANDTERINKIFDTDEGSRFVGEFAIGVNPYILHPMGDILFDEKIDGSFHFTPGQAYEQAYNGNDSKVHWDLVNIQRADYGGGEIYFDDVLIRKDGRFVIEELQKLNPENLK</sequence>
<evidence type="ECO:0000256" key="3">
    <source>
        <dbReference type="ARBA" id="ARBA00001947"/>
    </source>
</evidence>
<name>A0AAE3XNC8_9BACT</name>
<keyword evidence="11" id="KW-1185">Reference proteome</keyword>
<evidence type="ECO:0000256" key="1">
    <source>
        <dbReference type="ARBA" id="ARBA00001941"/>
    </source>
</evidence>
<evidence type="ECO:0000256" key="5">
    <source>
        <dbReference type="ARBA" id="ARBA00022438"/>
    </source>
</evidence>
<dbReference type="PRINTS" id="PR00919">
    <property type="entry name" value="THERMOPTASE"/>
</dbReference>
<reference evidence="10" key="1">
    <citation type="submission" date="2023-07" db="EMBL/GenBank/DDBJ databases">
        <title>Genomic Encyclopedia of Type Strains, Phase IV (KMG-IV): sequencing the most valuable type-strain genomes for metagenomic binning, comparative biology and taxonomic classification.</title>
        <authorList>
            <person name="Goeker M."/>
        </authorList>
    </citation>
    <scope>NUCLEOTIDE SEQUENCE</scope>
    <source>
        <strain evidence="10">DSM 26174</strain>
    </source>
</reference>
<evidence type="ECO:0000313" key="11">
    <source>
        <dbReference type="Proteomes" id="UP001185092"/>
    </source>
</evidence>
<comment type="cofactor">
    <cofactor evidence="2">
        <name>Mg(2+)</name>
        <dbReference type="ChEBI" id="CHEBI:18420"/>
    </cofactor>
</comment>
<evidence type="ECO:0000256" key="4">
    <source>
        <dbReference type="ARBA" id="ARBA00008236"/>
    </source>
</evidence>
<keyword evidence="9" id="KW-0482">Metalloprotease</keyword>
<dbReference type="SUPFAM" id="SSF144052">
    <property type="entry name" value="Thermophilic metalloprotease-like"/>
    <property type="match status" value="1"/>
</dbReference>
<dbReference type="AlphaFoldDB" id="A0AAE3XNC8"/>
<dbReference type="EC" id="3.4.11.-" evidence="10"/>
<comment type="cofactor">
    <cofactor evidence="1">
        <name>Co(2+)</name>
        <dbReference type="ChEBI" id="CHEBI:48828"/>
    </cofactor>
</comment>
<evidence type="ECO:0000256" key="9">
    <source>
        <dbReference type="ARBA" id="ARBA00023049"/>
    </source>
</evidence>
<dbReference type="PANTHER" id="PTHR34448">
    <property type="entry name" value="AMINOPEPTIDASE"/>
    <property type="match status" value="1"/>
</dbReference>
<keyword evidence="8 10" id="KW-0378">Hydrolase</keyword>
<evidence type="ECO:0000256" key="8">
    <source>
        <dbReference type="ARBA" id="ARBA00022801"/>
    </source>
</evidence>
<comment type="caution">
    <text evidence="10">The sequence shown here is derived from an EMBL/GenBank/DDBJ whole genome shotgun (WGS) entry which is preliminary data.</text>
</comment>
<dbReference type="GO" id="GO:0046872">
    <property type="term" value="F:metal ion binding"/>
    <property type="evidence" value="ECO:0007669"/>
    <property type="project" value="UniProtKB-KW"/>
</dbReference>